<accession>A0A401ZRP5</accession>
<name>A0A401ZRP5_9CHLR</name>
<gene>
    <name evidence="2" type="primary">yme</name>
    <name evidence="2" type="ORF">KDAU_68110</name>
</gene>
<evidence type="ECO:0000313" key="2">
    <source>
        <dbReference type="EMBL" id="GCE09482.1"/>
    </source>
</evidence>
<dbReference type="Pfam" id="PF12532">
    <property type="entry name" value="DUF3732"/>
    <property type="match status" value="1"/>
</dbReference>
<dbReference type="Proteomes" id="UP000287224">
    <property type="component" value="Unassembled WGS sequence"/>
</dbReference>
<dbReference type="EMBL" id="BIFQ01000002">
    <property type="protein sequence ID" value="GCE09482.1"/>
    <property type="molecule type" value="Genomic_DNA"/>
</dbReference>
<feature type="coiled-coil region" evidence="1">
    <location>
        <begin position="356"/>
        <end position="411"/>
    </location>
</feature>
<dbReference type="RefSeq" id="WP_126601961.1">
    <property type="nucleotide sequence ID" value="NZ_BIFQ01000002.1"/>
</dbReference>
<reference evidence="3" key="1">
    <citation type="submission" date="2018-12" db="EMBL/GenBank/DDBJ databases">
        <title>Tengunoibacter tsumagoiensis gen. nov., sp. nov., Dictyobacter kobayashii sp. nov., D. alpinus sp. nov., and D. joshuensis sp. nov. and description of Dictyobacteraceae fam. nov. within the order Ktedonobacterales isolated from Tengu-no-mugimeshi.</title>
        <authorList>
            <person name="Wang C.M."/>
            <person name="Zheng Y."/>
            <person name="Sakai Y."/>
            <person name="Toyoda A."/>
            <person name="Minakuchi Y."/>
            <person name="Abe K."/>
            <person name="Yokota A."/>
            <person name="Yabe S."/>
        </authorList>
    </citation>
    <scope>NUCLEOTIDE SEQUENCE [LARGE SCALE GENOMIC DNA]</scope>
    <source>
        <strain evidence="3">S-27</strain>
    </source>
</reference>
<evidence type="ECO:0008006" key="4">
    <source>
        <dbReference type="Google" id="ProtNLM"/>
    </source>
</evidence>
<evidence type="ECO:0000256" key="1">
    <source>
        <dbReference type="SAM" id="Coils"/>
    </source>
</evidence>
<dbReference type="InterPro" id="IPR022205">
    <property type="entry name" value="DUF3732"/>
</dbReference>
<evidence type="ECO:0000313" key="3">
    <source>
        <dbReference type="Proteomes" id="UP000287224"/>
    </source>
</evidence>
<dbReference type="OrthoDB" id="103556at2"/>
<protein>
    <recommendedName>
        <fullName evidence="4">DUF3732 domain-containing protein</fullName>
    </recommendedName>
</protein>
<dbReference type="AlphaFoldDB" id="A0A401ZRP5"/>
<feature type="coiled-coil region" evidence="1">
    <location>
        <begin position="189"/>
        <end position="223"/>
    </location>
</feature>
<keyword evidence="3" id="KW-1185">Reference proteome</keyword>
<keyword evidence="1" id="KW-0175">Coiled coil</keyword>
<organism evidence="2 3">
    <name type="scientific">Dictyobacter aurantiacus</name>
    <dbReference type="NCBI Taxonomy" id="1936993"/>
    <lineage>
        <taxon>Bacteria</taxon>
        <taxon>Bacillati</taxon>
        <taxon>Chloroflexota</taxon>
        <taxon>Ktedonobacteria</taxon>
        <taxon>Ktedonobacterales</taxon>
        <taxon>Dictyobacteraceae</taxon>
        <taxon>Dictyobacter</taxon>
    </lineage>
</organism>
<proteinExistence type="predicted"/>
<sequence length="643" mass="73357">MQIQEIVIYSYEREKRVVPLDPGKVNIITGASSTGKTSIIPIVDYCLCEGSCMIFDGAITDKVSWFGLLLQFPDSQMFVARENPPQGKKSTNRAYLIQGDVVASPDLISEPNTTTEALKDLLTNKIGISPNLNTPPPNQTRAPLAANIRHALYYCYQDQKEINVNNKLFHGQSEPQIPQVIKDTLPYFLGAIQEDQLALEQQLARKQKEKKRLIRALQEAEAIQGGDQGKALALLAEASEVGLISSIQDIPAEQDEVFTYLRRITSWLPSEEATFANSDTLGNLQDDVTELRHQLSEKSDEIRQAKIFADEAEGFATEILQQEVRLEALQLFSAEKQNTEICPLCSHTLEIPVPSVAAINRTLDHLRSNLASTSRERPRLRSYINQLEIEQSNIRQQIREKNQAIDALIKEESVASRLKDLNIRRGRVIGRISLWLESVSLTDTTSQLRESINRIQREIDLLEAKIDSEEKTDRLDRILYRINVSMSELIRQLNIEYRDDPVHFDLKNLTIIVDTETKSIPLSRIGSAQNWLAYHLVALLSFHKHFVQQNRPVPRFLFLDQPSQVYYPQDIELDPNMNTSNDEEREAVLKMFSLIFDVVESLAPNFQVIITEHANLDNERYQSYVKENWRRGKALVPTNWISR</sequence>
<comment type="caution">
    <text evidence="2">The sequence shown here is derived from an EMBL/GenBank/DDBJ whole genome shotgun (WGS) entry which is preliminary data.</text>
</comment>
<feature type="coiled-coil region" evidence="1">
    <location>
        <begin position="445"/>
        <end position="472"/>
    </location>
</feature>